<dbReference type="InterPro" id="IPR037066">
    <property type="entry name" value="Plug_dom_sf"/>
</dbReference>
<protein>
    <submittedName>
        <fullName evidence="13">TonB-dependent receptor</fullName>
    </submittedName>
</protein>
<dbReference type="EMBL" id="JBHRYE010000020">
    <property type="protein sequence ID" value="MFC3672170.1"/>
    <property type="molecule type" value="Genomic_DNA"/>
</dbReference>
<feature type="domain" description="TonB-dependent receptor plug" evidence="12">
    <location>
        <begin position="64"/>
        <end position="169"/>
    </location>
</feature>
<evidence type="ECO:0000256" key="2">
    <source>
        <dbReference type="ARBA" id="ARBA00022448"/>
    </source>
</evidence>
<dbReference type="InterPro" id="IPR000531">
    <property type="entry name" value="Beta-barrel_TonB"/>
</dbReference>
<dbReference type="Gene3D" id="2.40.170.20">
    <property type="entry name" value="TonB-dependent receptor, beta-barrel domain"/>
    <property type="match status" value="1"/>
</dbReference>
<accession>A0ABV7V428</accession>
<keyword evidence="7 8" id="KW-0998">Cell outer membrane</keyword>
<feature type="signal peptide" evidence="10">
    <location>
        <begin position="1"/>
        <end position="28"/>
    </location>
</feature>
<feature type="chain" id="PRO_5046202034" evidence="10">
    <location>
        <begin position="29"/>
        <end position="985"/>
    </location>
</feature>
<proteinExistence type="inferred from homology"/>
<evidence type="ECO:0000313" key="14">
    <source>
        <dbReference type="Proteomes" id="UP001595683"/>
    </source>
</evidence>
<keyword evidence="3 8" id="KW-1134">Transmembrane beta strand</keyword>
<dbReference type="PANTHER" id="PTHR47234:SF2">
    <property type="entry name" value="TONB-DEPENDENT RECEPTOR"/>
    <property type="match status" value="1"/>
</dbReference>
<dbReference type="SUPFAM" id="SSF56935">
    <property type="entry name" value="Porins"/>
    <property type="match status" value="1"/>
</dbReference>
<dbReference type="Pfam" id="PF07715">
    <property type="entry name" value="Plug"/>
    <property type="match status" value="1"/>
</dbReference>
<comment type="similarity">
    <text evidence="8 9">Belongs to the TonB-dependent receptor family.</text>
</comment>
<evidence type="ECO:0000256" key="10">
    <source>
        <dbReference type="SAM" id="SignalP"/>
    </source>
</evidence>
<evidence type="ECO:0000256" key="7">
    <source>
        <dbReference type="ARBA" id="ARBA00023237"/>
    </source>
</evidence>
<dbReference type="PANTHER" id="PTHR47234">
    <property type="match status" value="1"/>
</dbReference>
<evidence type="ECO:0000256" key="1">
    <source>
        <dbReference type="ARBA" id="ARBA00004571"/>
    </source>
</evidence>
<dbReference type="InterPro" id="IPR039426">
    <property type="entry name" value="TonB-dep_rcpt-like"/>
</dbReference>
<evidence type="ECO:0000256" key="6">
    <source>
        <dbReference type="ARBA" id="ARBA00023136"/>
    </source>
</evidence>
<evidence type="ECO:0000256" key="9">
    <source>
        <dbReference type="RuleBase" id="RU003357"/>
    </source>
</evidence>
<sequence>MRSTSYLLRGSVGLGALTTVLLSSAAMAQDYTAPLPEAPAAAPEASDSAIVVTGTRIKRADLQSNSPLSVVSAQELQYQGTTNVEAALNRMPQFTADANENVSNGSDGTAQINLRNLGSNRVLTLLNGQRMLPGQAMDINFVPAALIERIDVVTGGASAVYGSDAISGVVNFILRDKLEGVRLDVQGSINNHHNTDDYLRGLQSARGYQTAPNWVTDGGKVDVNGAFGHSFAGGRGHVTVYGGYRKTNPVLQSSRDYSACALNANGASNLVCGGSSNTTYGTFVPLSGPSSGQGYLTNAKDGSKTWVPYDSTYAYNYAPTNYIQRQDTRYTGGGFLSYDFSDAARLTGSFMYMNDRTYSQVAPSALFLGTTFNINCNNPLMSASQATALCGTAAGTGTTVDTLIGYRLNNDFSRRDDLRHKDYRYNLGLHGDIGHGFSYDLAYTYALVRYNETYTNNVDNVKAQRALNVVDVNGTPTCQSVIDGTDPACVPIDVFQANGITSAQAKYLFSNSNTASRNSLRQVTAGINGDLGTFGIKSPWATNGVAIALGAENRKETLLFTADAVAKQGGTNDSDGEISVWEGFGEIEVPLLENMPFAHKLTLNGGLRYSSYTNDQLSSGNHSAYRVWTYKGELTWAPDTSVRLRTSYNRAIRAPNIAELFNAQSVGNVSLDDPCAGTSPTASATACAATGVAASKYGTGAIIQCPADTCSQLAGGNPKVKPEKADTITVGLVLTPQDIPNFSISLDYYHIKVKDYIATIDPSLIVSQCTSTGDPYYCGLFHRDPQTGAIFGTNGYIVSTTLNTGSLKTDGIDLNIDYARSLGRIGRLSVNLAGTFLLSQVNEPLPGLGTYDCKGYFGYTCGQPNPEWRHNARVTWSAPRDVATVSLSWRHIGGTRLSTTSSNPFLSGTGSLINGRIKSYDYIDLAMTARINKAINVRAGVNNLFDRDPPAIASGVLASFGNGNTYPGVYSPLGRNLFVGATLAF</sequence>
<evidence type="ECO:0000313" key="13">
    <source>
        <dbReference type="EMBL" id="MFC3672170.1"/>
    </source>
</evidence>
<dbReference type="RefSeq" id="WP_191325570.1">
    <property type="nucleotide sequence ID" value="NZ_BMZP01000019.1"/>
</dbReference>
<dbReference type="Gene3D" id="2.170.130.10">
    <property type="entry name" value="TonB-dependent receptor, plug domain"/>
    <property type="match status" value="1"/>
</dbReference>
<keyword evidence="4 8" id="KW-0812">Transmembrane</keyword>
<keyword evidence="14" id="KW-1185">Reference proteome</keyword>
<organism evidence="13 14">
    <name type="scientific">Novosphingobium pokkalii</name>
    <dbReference type="NCBI Taxonomy" id="1770194"/>
    <lineage>
        <taxon>Bacteria</taxon>
        <taxon>Pseudomonadati</taxon>
        <taxon>Pseudomonadota</taxon>
        <taxon>Alphaproteobacteria</taxon>
        <taxon>Sphingomonadales</taxon>
        <taxon>Sphingomonadaceae</taxon>
        <taxon>Novosphingobium</taxon>
    </lineage>
</organism>
<gene>
    <name evidence="13" type="ORF">ACFOOT_12130</name>
</gene>
<evidence type="ECO:0000259" key="11">
    <source>
        <dbReference type="Pfam" id="PF00593"/>
    </source>
</evidence>
<dbReference type="PROSITE" id="PS52016">
    <property type="entry name" value="TONB_DEPENDENT_REC_3"/>
    <property type="match status" value="1"/>
</dbReference>
<evidence type="ECO:0000256" key="5">
    <source>
        <dbReference type="ARBA" id="ARBA00023077"/>
    </source>
</evidence>
<feature type="domain" description="TonB-dependent receptor-like beta-barrel" evidence="11">
    <location>
        <begin position="404"/>
        <end position="944"/>
    </location>
</feature>
<comment type="caution">
    <text evidence="13">The sequence shown here is derived from an EMBL/GenBank/DDBJ whole genome shotgun (WGS) entry which is preliminary data.</text>
</comment>
<dbReference type="InterPro" id="IPR036942">
    <property type="entry name" value="Beta-barrel_TonB_sf"/>
</dbReference>
<keyword evidence="6 8" id="KW-0472">Membrane</keyword>
<keyword evidence="5 9" id="KW-0798">TonB box</keyword>
<keyword evidence="2 8" id="KW-0813">Transport</keyword>
<dbReference type="Pfam" id="PF00593">
    <property type="entry name" value="TonB_dep_Rec_b-barrel"/>
    <property type="match status" value="1"/>
</dbReference>
<evidence type="ECO:0000256" key="3">
    <source>
        <dbReference type="ARBA" id="ARBA00022452"/>
    </source>
</evidence>
<evidence type="ECO:0000259" key="12">
    <source>
        <dbReference type="Pfam" id="PF07715"/>
    </source>
</evidence>
<dbReference type="InterPro" id="IPR012910">
    <property type="entry name" value="Plug_dom"/>
</dbReference>
<reference evidence="14" key="1">
    <citation type="journal article" date="2019" name="Int. J. Syst. Evol. Microbiol.">
        <title>The Global Catalogue of Microorganisms (GCM) 10K type strain sequencing project: providing services to taxonomists for standard genome sequencing and annotation.</title>
        <authorList>
            <consortium name="The Broad Institute Genomics Platform"/>
            <consortium name="The Broad Institute Genome Sequencing Center for Infectious Disease"/>
            <person name="Wu L."/>
            <person name="Ma J."/>
        </authorList>
    </citation>
    <scope>NUCLEOTIDE SEQUENCE [LARGE SCALE GENOMIC DNA]</scope>
    <source>
        <strain evidence="14">KCTC 42224</strain>
    </source>
</reference>
<keyword evidence="13" id="KW-0675">Receptor</keyword>
<evidence type="ECO:0000256" key="8">
    <source>
        <dbReference type="PROSITE-ProRule" id="PRU01360"/>
    </source>
</evidence>
<keyword evidence="10" id="KW-0732">Signal</keyword>
<evidence type="ECO:0000256" key="4">
    <source>
        <dbReference type="ARBA" id="ARBA00022692"/>
    </source>
</evidence>
<name>A0ABV7V428_9SPHN</name>
<comment type="subcellular location">
    <subcellularLocation>
        <location evidence="1 8">Cell outer membrane</location>
        <topology evidence="1 8">Multi-pass membrane protein</topology>
    </subcellularLocation>
</comment>
<dbReference type="Proteomes" id="UP001595683">
    <property type="component" value="Unassembled WGS sequence"/>
</dbReference>
<dbReference type="CDD" id="cd01347">
    <property type="entry name" value="ligand_gated_channel"/>
    <property type="match status" value="1"/>
</dbReference>